<name>A0A251VL44_HELAN</name>
<keyword evidence="3" id="KW-1185">Reference proteome</keyword>
<dbReference type="STRING" id="4232.A0A251VL44"/>
<sequence length="133" mass="14439">MTELKLLVASDETAPLSLLAVAGLSAVPLTVHPNPILTPPVLVLTNGTKLRGVNVLVRYLGRTSTTIPSLYQRDALETAQIDEYEEYASIFSIGSEYEGACKYVDGYLLHHTFLVGQSLSVADIVVWSYLAGR</sequence>
<keyword evidence="1" id="KW-0436">Ligase</keyword>
<dbReference type="InParanoid" id="A0A251VL44"/>
<evidence type="ECO:0000313" key="1">
    <source>
        <dbReference type="EMBL" id="KAF5821074.1"/>
    </source>
</evidence>
<evidence type="ECO:0000313" key="2">
    <source>
        <dbReference type="EMBL" id="OTG36318.1"/>
    </source>
</evidence>
<protein>
    <submittedName>
        <fullName evidence="1">Glutamate--tRNA ligase</fullName>
        <ecNumber evidence="1">6.1.1.17</ecNumber>
    </submittedName>
    <submittedName>
        <fullName evidence="2">Putative S-crystallin</fullName>
    </submittedName>
</protein>
<dbReference type="CDD" id="cd10289">
    <property type="entry name" value="GST_C_AaRS_like"/>
    <property type="match status" value="1"/>
</dbReference>
<dbReference type="AlphaFoldDB" id="A0A251VL44"/>
<dbReference type="EMBL" id="CM007890">
    <property type="protein sequence ID" value="OTG36318.1"/>
    <property type="molecule type" value="Genomic_DNA"/>
</dbReference>
<reference evidence="1 3" key="1">
    <citation type="journal article" date="2017" name="Nature">
        <title>The sunflower genome provides insights into oil metabolism, flowering and Asterid evolution.</title>
        <authorList>
            <person name="Badouin H."/>
            <person name="Gouzy J."/>
            <person name="Grassa C.J."/>
            <person name="Murat F."/>
            <person name="Staton S.E."/>
            <person name="Cottret L."/>
            <person name="Lelandais-Briere C."/>
            <person name="Owens G.L."/>
            <person name="Carrere S."/>
            <person name="Mayjonade B."/>
            <person name="Legrand L."/>
            <person name="Gill N."/>
            <person name="Kane N.C."/>
            <person name="Bowers J.E."/>
            <person name="Hubner S."/>
            <person name="Bellec A."/>
            <person name="Berard A."/>
            <person name="Berges H."/>
            <person name="Blanchet N."/>
            <person name="Boniface M.C."/>
            <person name="Brunel D."/>
            <person name="Catrice O."/>
            <person name="Chaidir N."/>
            <person name="Claudel C."/>
            <person name="Donnadieu C."/>
            <person name="Faraut T."/>
            <person name="Fievet G."/>
            <person name="Helmstetter N."/>
            <person name="King M."/>
            <person name="Knapp S.J."/>
            <person name="Lai Z."/>
            <person name="Le Paslier M.C."/>
            <person name="Lippi Y."/>
            <person name="Lorenzon L."/>
            <person name="Mandel J.R."/>
            <person name="Marage G."/>
            <person name="Marchand G."/>
            <person name="Marquand E."/>
            <person name="Bret-Mestries E."/>
            <person name="Morien E."/>
            <person name="Nambeesan S."/>
            <person name="Nguyen T."/>
            <person name="Pegot-Espagnet P."/>
            <person name="Pouilly N."/>
            <person name="Raftis F."/>
            <person name="Sallet E."/>
            <person name="Schiex T."/>
            <person name="Thomas J."/>
            <person name="Vandecasteele C."/>
            <person name="Vares D."/>
            <person name="Vear F."/>
            <person name="Vautrin S."/>
            <person name="Crespi M."/>
            <person name="Mangin B."/>
            <person name="Burke J.M."/>
            <person name="Salse J."/>
            <person name="Munos S."/>
            <person name="Vincourt P."/>
            <person name="Rieseberg L.H."/>
            <person name="Langlade N.B."/>
        </authorList>
    </citation>
    <scope>NUCLEOTIDE SEQUENCE [LARGE SCALE GENOMIC DNA]</scope>
    <source>
        <strain evidence="3">cv. SF193</strain>
        <tissue evidence="1">Leaves</tissue>
    </source>
</reference>
<dbReference type="EMBL" id="MNCJ02000316">
    <property type="protein sequence ID" value="KAF5821074.1"/>
    <property type="molecule type" value="Genomic_DNA"/>
</dbReference>
<dbReference type="GO" id="GO:0004818">
    <property type="term" value="F:glutamate-tRNA ligase activity"/>
    <property type="evidence" value="ECO:0007669"/>
    <property type="project" value="UniProtKB-EC"/>
</dbReference>
<dbReference type="EC" id="6.1.1.17" evidence="1"/>
<dbReference type="Gramene" id="mRNA:HanXRQr2_Chr01g0009521">
    <property type="protein sequence ID" value="mRNA:HanXRQr2_Chr01g0009521"/>
    <property type="gene ID" value="HanXRQr2_Chr01g0009521"/>
</dbReference>
<proteinExistence type="predicted"/>
<dbReference type="InterPro" id="IPR036282">
    <property type="entry name" value="Glutathione-S-Trfase_C_sf"/>
</dbReference>
<dbReference type="Proteomes" id="UP000215914">
    <property type="component" value="Chromosome 1"/>
</dbReference>
<accession>A0A251VL44</accession>
<reference evidence="2" key="2">
    <citation type="submission" date="2017-02" db="EMBL/GenBank/DDBJ databases">
        <title>Sunflower complete genome.</title>
        <authorList>
            <person name="Langlade N."/>
            <person name="Munos S."/>
        </authorList>
    </citation>
    <scope>NUCLEOTIDE SEQUENCE [LARGE SCALE GENOMIC DNA]</scope>
    <source>
        <tissue evidence="2">Leaves</tissue>
    </source>
</reference>
<organism evidence="2 3">
    <name type="scientific">Helianthus annuus</name>
    <name type="common">Common sunflower</name>
    <dbReference type="NCBI Taxonomy" id="4232"/>
    <lineage>
        <taxon>Eukaryota</taxon>
        <taxon>Viridiplantae</taxon>
        <taxon>Streptophyta</taxon>
        <taxon>Embryophyta</taxon>
        <taxon>Tracheophyta</taxon>
        <taxon>Spermatophyta</taxon>
        <taxon>Magnoliopsida</taxon>
        <taxon>eudicotyledons</taxon>
        <taxon>Gunneridae</taxon>
        <taxon>Pentapetalae</taxon>
        <taxon>asterids</taxon>
        <taxon>campanulids</taxon>
        <taxon>Asterales</taxon>
        <taxon>Asteraceae</taxon>
        <taxon>Asteroideae</taxon>
        <taxon>Heliantheae alliance</taxon>
        <taxon>Heliantheae</taxon>
        <taxon>Helianthus</taxon>
    </lineage>
</organism>
<dbReference type="Gene3D" id="1.20.1050.130">
    <property type="match status" value="1"/>
</dbReference>
<reference evidence="1" key="3">
    <citation type="submission" date="2020-06" db="EMBL/GenBank/DDBJ databases">
        <title>Helianthus annuus Genome sequencing and assembly Release 2.</title>
        <authorList>
            <person name="Gouzy J."/>
            <person name="Langlade N."/>
            <person name="Munos S."/>
        </authorList>
    </citation>
    <scope>NUCLEOTIDE SEQUENCE</scope>
    <source>
        <tissue evidence="1">Leaves</tissue>
    </source>
</reference>
<evidence type="ECO:0000313" key="3">
    <source>
        <dbReference type="Proteomes" id="UP000215914"/>
    </source>
</evidence>
<dbReference type="OMA" id="RWESIPK"/>
<gene>
    <name evidence="2" type="ORF">HannXRQ_Chr01g0006301</name>
    <name evidence="1" type="ORF">HanXRQr2_Chr01g0009521</name>
</gene>
<dbReference type="SUPFAM" id="SSF47616">
    <property type="entry name" value="GST C-terminal domain-like"/>
    <property type="match status" value="1"/>
</dbReference>